<evidence type="ECO:0000313" key="5">
    <source>
        <dbReference type="Proteomes" id="UP000034231"/>
    </source>
</evidence>
<sequence>MIPLKQLLTDYQKKHQALPAFNIDSFEIYQAVEMAVAELSLPCIVQLSPKEDSFIHAERLLMLVKKANAEGLPIYLNMDHGVDVKRLESCLRLGFDMVHFDGSKMDYLTNQSATKYFVDKVRSTYPDALIEVEFNHINLVGTTPDSDSFTDPQKAKEFMATTGADLLAVSIGNFHGVNLSTPEHLNISLLSQIKDTLGDTFLTLHGGSGISLDQVQSTVNLGVVKVNINTDLRLKFIESLRHQLTLQNSEKIYEYLDPVVSDVKEVIKQKLISLSQNV</sequence>
<organism evidence="4 5">
    <name type="scientific">Candidatus Shapirobacteria bacterium GW2011_GWE1_38_10</name>
    <dbReference type="NCBI Taxonomy" id="1618488"/>
    <lineage>
        <taxon>Bacteria</taxon>
        <taxon>Candidatus Shapironibacteriota</taxon>
    </lineage>
</organism>
<feature type="binding site" evidence="2">
    <location>
        <begin position="206"/>
        <end position="208"/>
    </location>
    <ligand>
        <name>dihydroxyacetone phosphate</name>
        <dbReference type="ChEBI" id="CHEBI:57642"/>
    </ligand>
</feature>
<evidence type="ECO:0000313" key="4">
    <source>
        <dbReference type="EMBL" id="KKQ50673.1"/>
    </source>
</evidence>
<feature type="active site" description="Proton donor" evidence="1">
    <location>
        <position position="79"/>
    </location>
</feature>
<gene>
    <name evidence="4" type="ORF">US68_C0003G0039</name>
</gene>
<dbReference type="Pfam" id="PF01116">
    <property type="entry name" value="F_bP_aldolase"/>
    <property type="match status" value="1"/>
</dbReference>
<dbReference type="InterPro" id="IPR013785">
    <property type="entry name" value="Aldolase_TIM"/>
</dbReference>
<dbReference type="Proteomes" id="UP000034231">
    <property type="component" value="Unassembled WGS sequence"/>
</dbReference>
<reference evidence="4 5" key="1">
    <citation type="journal article" date="2015" name="Nature">
        <title>rRNA introns, odd ribosomes, and small enigmatic genomes across a large radiation of phyla.</title>
        <authorList>
            <person name="Brown C.T."/>
            <person name="Hug L.A."/>
            <person name="Thomas B.C."/>
            <person name="Sharon I."/>
            <person name="Castelle C.J."/>
            <person name="Singh A."/>
            <person name="Wilkins M.J."/>
            <person name="Williams K.H."/>
            <person name="Banfield J.F."/>
        </authorList>
    </citation>
    <scope>NUCLEOTIDE SEQUENCE [LARGE SCALE GENOMIC DNA]</scope>
</reference>
<dbReference type="Gene3D" id="3.20.20.70">
    <property type="entry name" value="Aldolase class I"/>
    <property type="match status" value="1"/>
</dbReference>
<dbReference type="PANTHER" id="PTHR30304:SF0">
    <property type="entry name" value="D-TAGATOSE-1,6-BISPHOSPHATE ALDOLASE SUBUNIT GATY-RELATED"/>
    <property type="match status" value="1"/>
</dbReference>
<feature type="binding site" evidence="3">
    <location>
        <position position="80"/>
    </location>
    <ligand>
        <name>Zn(2+)</name>
        <dbReference type="ChEBI" id="CHEBI:29105"/>
        <label>1</label>
        <note>catalytic</note>
    </ligand>
</feature>
<dbReference type="InterPro" id="IPR000771">
    <property type="entry name" value="FBA_II"/>
</dbReference>
<feature type="binding site" evidence="3">
    <location>
        <position position="175"/>
    </location>
    <ligand>
        <name>Zn(2+)</name>
        <dbReference type="ChEBI" id="CHEBI:29105"/>
        <label>1</label>
        <note>catalytic</note>
    </ligand>
</feature>
<accession>A0A0G0I5T8</accession>
<comment type="cofactor">
    <cofactor evidence="3">
        <name>Zn(2+)</name>
        <dbReference type="ChEBI" id="CHEBI:29105"/>
    </cofactor>
    <text evidence="3">Binds 2 Zn(2+) ions per subunit. One is catalytic and the other provides a structural contribution.</text>
</comment>
<protein>
    <submittedName>
        <fullName evidence="4">Ketose-bisphosphate aldolase</fullName>
    </submittedName>
</protein>
<dbReference type="PIRSF" id="PIRSF001359">
    <property type="entry name" value="F_bP_aldolase_II"/>
    <property type="match status" value="1"/>
</dbReference>
<dbReference type="PANTHER" id="PTHR30304">
    <property type="entry name" value="D-TAGATOSE-1,6-BISPHOSPHATE ALDOLASE"/>
    <property type="match status" value="1"/>
</dbReference>
<dbReference type="EMBL" id="LBTX01000003">
    <property type="protein sequence ID" value="KKQ50673.1"/>
    <property type="molecule type" value="Genomic_DNA"/>
</dbReference>
<feature type="binding site" evidence="3">
    <location>
        <position position="205"/>
    </location>
    <ligand>
        <name>Zn(2+)</name>
        <dbReference type="ChEBI" id="CHEBI:29105"/>
        <label>1</label>
        <note>catalytic</note>
    </ligand>
</feature>
<comment type="caution">
    <text evidence="4">The sequence shown here is derived from an EMBL/GenBank/DDBJ whole genome shotgun (WGS) entry which is preliminary data.</text>
</comment>
<feature type="binding site" evidence="3">
    <location>
        <position position="133"/>
    </location>
    <ligand>
        <name>Zn(2+)</name>
        <dbReference type="ChEBI" id="CHEBI:29105"/>
        <label>2</label>
    </ligand>
</feature>
<keyword evidence="3" id="KW-0479">Metal-binding</keyword>
<name>A0A0G0I5T8_9BACT</name>
<dbReference type="SUPFAM" id="SSF51569">
    <property type="entry name" value="Aldolase"/>
    <property type="match status" value="1"/>
</dbReference>
<proteinExistence type="predicted"/>
<feature type="binding site" evidence="3">
    <location>
        <position position="101"/>
    </location>
    <ligand>
        <name>Zn(2+)</name>
        <dbReference type="ChEBI" id="CHEBI:29105"/>
        <label>2</label>
    </ligand>
</feature>
<keyword evidence="3" id="KW-0862">Zinc</keyword>
<evidence type="ECO:0000256" key="3">
    <source>
        <dbReference type="PIRSR" id="PIRSR001359-3"/>
    </source>
</evidence>
<dbReference type="AlphaFoldDB" id="A0A0G0I5T8"/>
<dbReference type="GO" id="GO:0016832">
    <property type="term" value="F:aldehyde-lyase activity"/>
    <property type="evidence" value="ECO:0007669"/>
    <property type="project" value="InterPro"/>
</dbReference>
<evidence type="ECO:0000256" key="1">
    <source>
        <dbReference type="PIRSR" id="PIRSR001359-1"/>
    </source>
</evidence>
<dbReference type="GO" id="GO:0008270">
    <property type="term" value="F:zinc ion binding"/>
    <property type="evidence" value="ECO:0007669"/>
    <property type="project" value="InterPro"/>
</dbReference>
<dbReference type="InterPro" id="IPR050246">
    <property type="entry name" value="Class_II_FBP_aldolase"/>
</dbReference>
<evidence type="ECO:0000256" key="2">
    <source>
        <dbReference type="PIRSR" id="PIRSR001359-2"/>
    </source>
</evidence>
<dbReference type="GO" id="GO:0005975">
    <property type="term" value="P:carbohydrate metabolic process"/>
    <property type="evidence" value="ECO:0007669"/>
    <property type="project" value="InterPro"/>
</dbReference>
<feature type="binding site" evidence="2">
    <location>
        <position position="176"/>
    </location>
    <ligand>
        <name>dihydroxyacetone phosphate</name>
        <dbReference type="ChEBI" id="CHEBI:57642"/>
    </ligand>
</feature>
<feature type="binding site" evidence="2">
    <location>
        <begin position="227"/>
        <end position="230"/>
    </location>
    <ligand>
        <name>dihydroxyacetone phosphate</name>
        <dbReference type="ChEBI" id="CHEBI:57642"/>
    </ligand>
</feature>